<evidence type="ECO:0000313" key="7">
    <source>
        <dbReference type="EMBL" id="TNC47955.1"/>
    </source>
</evidence>
<dbReference type="Proteomes" id="UP000306740">
    <property type="component" value="Unassembled WGS sequence"/>
</dbReference>
<keyword evidence="3 5" id="KW-0378">Hydrolase</keyword>
<accession>A0A5C4MV20</accession>
<gene>
    <name evidence="7" type="ORF">FHE65_08585</name>
    <name evidence="6" type="ORF">FHE65_32630</name>
</gene>
<comment type="caution">
    <text evidence="7">The sequence shown here is derived from an EMBL/GenBank/DDBJ whole genome shotgun (WGS) entry which is preliminary data.</text>
</comment>
<dbReference type="OrthoDB" id="9794313at2"/>
<evidence type="ECO:0000313" key="6">
    <source>
        <dbReference type="EMBL" id="TNC30637.1"/>
    </source>
</evidence>
<dbReference type="NCBIfam" id="NF002003">
    <property type="entry name" value="PRK00802.1-3"/>
    <property type="match status" value="1"/>
</dbReference>
<evidence type="ECO:0000256" key="3">
    <source>
        <dbReference type="ARBA" id="ARBA00022801"/>
    </source>
</evidence>
<dbReference type="InterPro" id="IPR003180">
    <property type="entry name" value="MPG"/>
</dbReference>
<evidence type="ECO:0000256" key="5">
    <source>
        <dbReference type="HAMAP-Rule" id="MF_00527"/>
    </source>
</evidence>
<evidence type="ECO:0000256" key="1">
    <source>
        <dbReference type="ARBA" id="ARBA00009232"/>
    </source>
</evidence>
<evidence type="ECO:0000256" key="2">
    <source>
        <dbReference type="ARBA" id="ARBA00022763"/>
    </source>
</evidence>
<dbReference type="GO" id="GO:0006284">
    <property type="term" value="P:base-excision repair"/>
    <property type="evidence" value="ECO:0007669"/>
    <property type="project" value="InterPro"/>
</dbReference>
<dbReference type="Pfam" id="PF02245">
    <property type="entry name" value="Pur_DNA_glyco"/>
    <property type="match status" value="1"/>
</dbReference>
<dbReference type="InterPro" id="IPR011034">
    <property type="entry name" value="Formyl_transferase-like_C_sf"/>
</dbReference>
<keyword evidence="4 5" id="KW-0234">DNA repair</keyword>
<comment type="similarity">
    <text evidence="1 5">Belongs to the DNA glycosylase MPG family.</text>
</comment>
<dbReference type="EC" id="3.2.2.-" evidence="5"/>
<dbReference type="HAMAP" id="MF_00527">
    <property type="entry name" value="3MGH"/>
    <property type="match status" value="1"/>
</dbReference>
<dbReference type="RefSeq" id="WP_139105696.1">
    <property type="nucleotide sequence ID" value="NZ_VDFR01000040.1"/>
</dbReference>
<dbReference type="PANTHER" id="PTHR10429:SF0">
    <property type="entry name" value="DNA-3-METHYLADENINE GLYCOSYLASE"/>
    <property type="match status" value="1"/>
</dbReference>
<dbReference type="EMBL" id="VDFR01000213">
    <property type="protein sequence ID" value="TNC30637.1"/>
    <property type="molecule type" value="Genomic_DNA"/>
</dbReference>
<dbReference type="NCBIfam" id="TIGR00567">
    <property type="entry name" value="3mg"/>
    <property type="match status" value="1"/>
</dbReference>
<dbReference type="AlphaFoldDB" id="A0A5C4MV20"/>
<sequence length="192" mass="20472">MTREIETEARRLLGATLTHGEVTVRITEVEAYGGVRDPASHAFRGPTPRSAIMFGPPDVLYVYLSYGMHYCANVVVGAEGDASAVLLRAGEVVRGTDVARERRGGVPDVRLARGPANLTQALGVTLAHNGVALAGPEVVLRRPVEVPSDVSAGPRVGVSRAADVPWRFWLTGDPTVSAYRRSPRAPLEKPLG</sequence>
<dbReference type="GO" id="GO:0003677">
    <property type="term" value="F:DNA binding"/>
    <property type="evidence" value="ECO:0007669"/>
    <property type="project" value="InterPro"/>
</dbReference>
<proteinExistence type="inferred from homology"/>
<protein>
    <recommendedName>
        <fullName evidence="5">Putative 3-methyladenine DNA glycosylase</fullName>
        <ecNumber evidence="5">3.2.2.-</ecNumber>
    </recommendedName>
</protein>
<dbReference type="SUPFAM" id="SSF50486">
    <property type="entry name" value="FMT C-terminal domain-like"/>
    <property type="match status" value="1"/>
</dbReference>
<organism evidence="7 8">
    <name type="scientific">Mumia zhuanghuii</name>
    <dbReference type="NCBI Taxonomy" id="2585211"/>
    <lineage>
        <taxon>Bacteria</taxon>
        <taxon>Bacillati</taxon>
        <taxon>Actinomycetota</taxon>
        <taxon>Actinomycetes</taxon>
        <taxon>Propionibacteriales</taxon>
        <taxon>Nocardioidaceae</taxon>
        <taxon>Mumia</taxon>
    </lineage>
</organism>
<keyword evidence="7" id="KW-0326">Glycosidase</keyword>
<reference evidence="7 8" key="1">
    <citation type="submission" date="2019-05" db="EMBL/GenBank/DDBJ databases">
        <title>Mumia sp. nov., isolated from the intestinal contents of plateau pika (Ochotona curzoniae) in the Qinghai-Tibet plateau of China.</title>
        <authorList>
            <person name="Tian Z."/>
        </authorList>
    </citation>
    <scope>NUCLEOTIDE SEQUENCE [LARGE SCALE GENOMIC DNA]</scope>
    <source>
        <strain evidence="8">527</strain>
        <strain evidence="7">Z527</strain>
    </source>
</reference>
<dbReference type="PANTHER" id="PTHR10429">
    <property type="entry name" value="DNA-3-METHYLADENINE GLYCOSYLASE"/>
    <property type="match status" value="1"/>
</dbReference>
<dbReference type="CDD" id="cd00540">
    <property type="entry name" value="AAG"/>
    <property type="match status" value="1"/>
</dbReference>
<dbReference type="Gene3D" id="3.10.300.10">
    <property type="entry name" value="Methylpurine-DNA glycosylase (MPG)"/>
    <property type="match status" value="1"/>
</dbReference>
<evidence type="ECO:0000256" key="4">
    <source>
        <dbReference type="ARBA" id="ARBA00023204"/>
    </source>
</evidence>
<dbReference type="EMBL" id="VDFR01000040">
    <property type="protein sequence ID" value="TNC47955.1"/>
    <property type="molecule type" value="Genomic_DNA"/>
</dbReference>
<name>A0A5C4MV20_9ACTN</name>
<dbReference type="GO" id="GO:0003905">
    <property type="term" value="F:alkylbase DNA N-glycosylase activity"/>
    <property type="evidence" value="ECO:0007669"/>
    <property type="project" value="InterPro"/>
</dbReference>
<dbReference type="InterPro" id="IPR036995">
    <property type="entry name" value="MPG_sf"/>
</dbReference>
<evidence type="ECO:0000313" key="8">
    <source>
        <dbReference type="Proteomes" id="UP000306740"/>
    </source>
</evidence>
<keyword evidence="2 5" id="KW-0227">DNA damage</keyword>